<gene>
    <name evidence="1" type="ORF">20.t00021</name>
</gene>
<name>Q2AA07_ASPOF</name>
<protein>
    <submittedName>
        <fullName evidence="1">Uncharacterized protein</fullName>
    </submittedName>
</protein>
<organism evidence="1">
    <name type="scientific">Asparagus officinalis</name>
    <name type="common">Garden asparagus</name>
    <dbReference type="NCBI Taxonomy" id="4686"/>
    <lineage>
        <taxon>Eukaryota</taxon>
        <taxon>Viridiplantae</taxon>
        <taxon>Streptophyta</taxon>
        <taxon>Embryophyta</taxon>
        <taxon>Tracheophyta</taxon>
        <taxon>Spermatophyta</taxon>
        <taxon>Magnoliopsida</taxon>
        <taxon>Liliopsida</taxon>
        <taxon>Asparagales</taxon>
        <taxon>Asparagaceae</taxon>
        <taxon>Asparagoideae</taxon>
        <taxon>Asparagus</taxon>
    </lineage>
</organism>
<evidence type="ECO:0000313" key="1">
    <source>
        <dbReference type="EMBL" id="ABD63169.1"/>
    </source>
</evidence>
<reference evidence="1" key="1">
    <citation type="submission" date="2006-03" db="EMBL/GenBank/DDBJ databases">
        <title>Comparative Sequence and Genetic Analyses of Asparagus BACs Reveal No Microsynteny with Onion or Rice.</title>
        <authorList>
            <person name="Jernej J."/>
            <person name="Telgmann A."/>
            <person name="Jung C."/>
            <person name="Cheung F."/>
            <person name="Havey M.J."/>
            <person name="Town C.D."/>
        </authorList>
    </citation>
    <scope>NUCLEOTIDE SEQUENCE</scope>
</reference>
<dbReference type="AlphaFoldDB" id="Q2AA07"/>
<dbReference type="EMBL" id="AC183436">
    <property type="protein sequence ID" value="ABD63169.1"/>
    <property type="molecule type" value="Genomic_DNA"/>
</dbReference>
<sequence>MIDLDGCDNSTTNIILAIIGNADEQCNDFRNERLDLVGELLGRELWANIHLKTLWMLIPVKFLQRKLQSNSFRADNRKSVSCLVESCGQIFIFKNTMDVDSRQALTMKATIK</sequence>
<proteinExistence type="predicted"/>
<accession>Q2AA07</accession>